<accession>A0ABS0BVQ4</accession>
<organism evidence="2 3">
    <name type="scientific">Thiomicrorhabdus heinhorstiae</name>
    <dbReference type="NCBI Taxonomy" id="2748010"/>
    <lineage>
        <taxon>Bacteria</taxon>
        <taxon>Pseudomonadati</taxon>
        <taxon>Pseudomonadota</taxon>
        <taxon>Gammaproteobacteria</taxon>
        <taxon>Thiotrichales</taxon>
        <taxon>Piscirickettsiaceae</taxon>
        <taxon>Thiomicrorhabdus</taxon>
    </lineage>
</organism>
<gene>
    <name evidence="2" type="ORF">H8792_003735</name>
</gene>
<dbReference type="InterPro" id="IPR029057">
    <property type="entry name" value="PRTase-like"/>
</dbReference>
<dbReference type="CDD" id="cd06223">
    <property type="entry name" value="PRTases_typeI"/>
    <property type="match status" value="1"/>
</dbReference>
<dbReference type="RefSeq" id="WP_185977595.1">
    <property type="nucleotide sequence ID" value="NZ_JACBGI020000004.1"/>
</dbReference>
<dbReference type="PANTHER" id="PTHR47505:SF1">
    <property type="entry name" value="DNA UTILIZATION PROTEIN YHGH"/>
    <property type="match status" value="1"/>
</dbReference>
<comment type="similarity">
    <text evidence="1">Belongs to the ComF/GntX family.</text>
</comment>
<reference evidence="2 3" key="1">
    <citation type="submission" date="2020-06" db="EMBL/GenBank/DDBJ databases">
        <authorList>
            <person name="Scott K."/>
        </authorList>
    </citation>
    <scope>NUCLEOTIDE SEQUENCE [LARGE SCALE GENOMIC DNA]</scope>
    <source>
        <strain evidence="2 3">HH1</strain>
    </source>
</reference>
<evidence type="ECO:0000313" key="3">
    <source>
        <dbReference type="Proteomes" id="UP001193680"/>
    </source>
</evidence>
<dbReference type="InterPro" id="IPR000836">
    <property type="entry name" value="PRTase_dom"/>
</dbReference>
<evidence type="ECO:0000256" key="1">
    <source>
        <dbReference type="ARBA" id="ARBA00008007"/>
    </source>
</evidence>
<protein>
    <submittedName>
        <fullName evidence="2">ComF family protein</fullName>
    </submittedName>
</protein>
<dbReference type="Proteomes" id="UP001193680">
    <property type="component" value="Unassembled WGS sequence"/>
</dbReference>
<evidence type="ECO:0000313" key="2">
    <source>
        <dbReference type="EMBL" id="MBF6057444.1"/>
    </source>
</evidence>
<name>A0ABS0BVQ4_9GAMM</name>
<comment type="caution">
    <text evidence="2">The sequence shown here is derived from an EMBL/GenBank/DDBJ whole genome shotgun (WGS) entry which is preliminary data.</text>
</comment>
<dbReference type="Gene3D" id="3.40.50.2020">
    <property type="match status" value="1"/>
</dbReference>
<proteinExistence type="inferred from homology"/>
<dbReference type="PANTHER" id="PTHR47505">
    <property type="entry name" value="DNA UTILIZATION PROTEIN YHGH"/>
    <property type="match status" value="1"/>
</dbReference>
<reference evidence="2 3" key="2">
    <citation type="submission" date="2020-11" db="EMBL/GenBank/DDBJ databases">
        <title>Sulfur oxidizing isolate from Hospital Hole Sinkhole.</title>
        <authorList>
            <person name="Scott K.M."/>
        </authorList>
    </citation>
    <scope>NUCLEOTIDE SEQUENCE [LARGE SCALE GENOMIC DNA]</scope>
    <source>
        <strain evidence="2 3">HH1</strain>
    </source>
</reference>
<keyword evidence="3" id="KW-1185">Reference proteome</keyword>
<sequence>MDWKSLRRRMENWWLPPRCVLSGAPGEEFDLSLEQLQQLRCTQNMCPQCAGFSHESRLCGSCLAEGNAVDRSQVAWFFSGPLIELIHGLKYGNRYAYGRLLAELWAPKLQADGVELLLPVPIHPLRRRDRGYNQAEVLARNLGSMLNIPVCSDALFRIRNTPSQTSLSAKQRQENLKTAFDVNAERLQGVRHIALVDDVITTGATMRNLALALRKSERIETIQAWATAKTE</sequence>
<dbReference type="SUPFAM" id="SSF53271">
    <property type="entry name" value="PRTase-like"/>
    <property type="match status" value="1"/>
</dbReference>
<dbReference type="InterPro" id="IPR051910">
    <property type="entry name" value="ComF/GntX_DNA_util-trans"/>
</dbReference>
<dbReference type="EMBL" id="JACBGI020000004">
    <property type="protein sequence ID" value="MBF6057444.1"/>
    <property type="molecule type" value="Genomic_DNA"/>
</dbReference>